<dbReference type="InterPro" id="IPR000073">
    <property type="entry name" value="AB_hydrolase_1"/>
</dbReference>
<dbReference type="EMBL" id="JACHIV010000001">
    <property type="protein sequence ID" value="MBB5068146.1"/>
    <property type="molecule type" value="Genomic_DNA"/>
</dbReference>
<dbReference type="Pfam" id="PF08386">
    <property type="entry name" value="Abhydrolase_4"/>
    <property type="match status" value="1"/>
</dbReference>
<accession>A0A840N7Q4</accession>
<comment type="similarity">
    <text evidence="1">Belongs to the peptidase S33 family.</text>
</comment>
<evidence type="ECO:0000256" key="1">
    <source>
        <dbReference type="ARBA" id="ARBA00010088"/>
    </source>
</evidence>
<evidence type="ECO:0000259" key="5">
    <source>
        <dbReference type="Pfam" id="PF08386"/>
    </source>
</evidence>
<dbReference type="InterPro" id="IPR051601">
    <property type="entry name" value="Serine_prot/Carboxylest_S33"/>
</dbReference>
<feature type="domain" description="AB hydrolase-1" evidence="4">
    <location>
        <begin position="100"/>
        <end position="260"/>
    </location>
</feature>
<dbReference type="RefSeq" id="WP_184477892.1">
    <property type="nucleotide sequence ID" value="NZ_JACHIV010000001.1"/>
</dbReference>
<proteinExistence type="inferred from homology"/>
<evidence type="ECO:0000313" key="7">
    <source>
        <dbReference type="Proteomes" id="UP000580474"/>
    </source>
</evidence>
<dbReference type="InterPro" id="IPR029058">
    <property type="entry name" value="AB_hydrolase_fold"/>
</dbReference>
<dbReference type="PANTHER" id="PTHR43248">
    <property type="entry name" value="2-SUCCINYL-6-HYDROXY-2,4-CYCLOHEXADIENE-1-CARBOXYLATE SYNTHASE"/>
    <property type="match status" value="1"/>
</dbReference>
<feature type="compositionally biased region" description="Basic and acidic residues" evidence="3">
    <location>
        <begin position="373"/>
        <end position="383"/>
    </location>
</feature>
<feature type="region of interest" description="Disordered" evidence="3">
    <location>
        <begin position="360"/>
        <end position="384"/>
    </location>
</feature>
<evidence type="ECO:0000256" key="2">
    <source>
        <dbReference type="ARBA" id="ARBA00022801"/>
    </source>
</evidence>
<organism evidence="6 7">
    <name type="scientific">Saccharopolyspora gloriosae</name>
    <dbReference type="NCBI Taxonomy" id="455344"/>
    <lineage>
        <taxon>Bacteria</taxon>
        <taxon>Bacillati</taxon>
        <taxon>Actinomycetota</taxon>
        <taxon>Actinomycetes</taxon>
        <taxon>Pseudonocardiales</taxon>
        <taxon>Pseudonocardiaceae</taxon>
        <taxon>Saccharopolyspora</taxon>
    </lineage>
</organism>
<dbReference type="Gene3D" id="3.40.50.1820">
    <property type="entry name" value="alpha/beta hydrolase"/>
    <property type="match status" value="1"/>
</dbReference>
<evidence type="ECO:0000256" key="3">
    <source>
        <dbReference type="SAM" id="MobiDB-lite"/>
    </source>
</evidence>
<dbReference type="InterPro" id="IPR013595">
    <property type="entry name" value="Pept_S33_TAP-like_C"/>
</dbReference>
<dbReference type="GO" id="GO:0016787">
    <property type="term" value="F:hydrolase activity"/>
    <property type="evidence" value="ECO:0007669"/>
    <property type="project" value="UniProtKB-KW"/>
</dbReference>
<dbReference type="PANTHER" id="PTHR43248:SF25">
    <property type="entry name" value="AB HYDROLASE-1 DOMAIN-CONTAINING PROTEIN-RELATED"/>
    <property type="match status" value="1"/>
</dbReference>
<protein>
    <submittedName>
        <fullName evidence="6">Pimeloyl-ACP methyl ester carboxylesterase</fullName>
    </submittedName>
</protein>
<evidence type="ECO:0000259" key="4">
    <source>
        <dbReference type="Pfam" id="PF00561"/>
    </source>
</evidence>
<sequence length="528" mass="55818">MSSRIAVAPRGTIALVAALLAGSLLPFAAGRSEAEQSSGTLRTGGADVPVLNWSPCADAPGYECATAEVPLSYRDPSGQRIRLAVGKLPAVDQERKLGTIFYNPGGPGGSGRIAPALTPELHERFDIVGFDPRGVGDSTGLSCFTDPADGFQHEHTFPVTPEQERVQVTDTARAVEQCGRNAGPLAGHTSTANVARDLDLLRQAVGEDRLDYYGISYGSHLGTTYANLFPERVGSVAIDAVLDPIEWTTGYRPEEAFQPFSYRLGAEEGAQRALRTFLGACAADERCAFREPGTDLLGKYDALLDRVLARPVSATAPDGTPLEITYQVAVRGTLSALHTAGSAADLGEFLQVLHARSLPGVEPGPPPVVEVPEPPKRPGRKPEQGLSVMCNDSSNPGDPWVWSDYARRADEAGRGFGAYSTYLSLGCATWPGGSDPDRYTGPWDRETAGPVLVIGNRQGDPSTPYDDAQKVSELLSDARLLTLDSFGHGARGKSACIDAALTAYFGSGALPAEGAVCRPDRAPFDPAP</sequence>
<dbReference type="Pfam" id="PF00561">
    <property type="entry name" value="Abhydrolase_1"/>
    <property type="match status" value="1"/>
</dbReference>
<comment type="caution">
    <text evidence="6">The sequence shown here is derived from an EMBL/GenBank/DDBJ whole genome shotgun (WGS) entry which is preliminary data.</text>
</comment>
<name>A0A840N7Q4_9PSEU</name>
<reference evidence="6 7" key="1">
    <citation type="submission" date="2020-08" db="EMBL/GenBank/DDBJ databases">
        <title>Sequencing the genomes of 1000 actinobacteria strains.</title>
        <authorList>
            <person name="Klenk H.-P."/>
        </authorList>
    </citation>
    <scope>NUCLEOTIDE SEQUENCE [LARGE SCALE GENOMIC DNA]</scope>
    <source>
        <strain evidence="6 7">DSM 45582</strain>
    </source>
</reference>
<gene>
    <name evidence="6" type="ORF">BJ969_001234</name>
</gene>
<feature type="domain" description="Peptidase S33 tripeptidyl aminopeptidase-like C-terminal" evidence="5">
    <location>
        <begin position="416"/>
        <end position="517"/>
    </location>
</feature>
<dbReference type="SUPFAM" id="SSF53474">
    <property type="entry name" value="alpha/beta-Hydrolases"/>
    <property type="match status" value="1"/>
</dbReference>
<dbReference type="Proteomes" id="UP000580474">
    <property type="component" value="Unassembled WGS sequence"/>
</dbReference>
<dbReference type="AlphaFoldDB" id="A0A840N7Q4"/>
<keyword evidence="2" id="KW-0378">Hydrolase</keyword>
<keyword evidence="7" id="KW-1185">Reference proteome</keyword>
<evidence type="ECO:0000313" key="6">
    <source>
        <dbReference type="EMBL" id="MBB5068146.1"/>
    </source>
</evidence>